<reference evidence="2 3" key="1">
    <citation type="submission" date="2013-08" db="EMBL/GenBank/DDBJ databases">
        <authorList>
            <person name="Weinstock G."/>
            <person name="Sodergren E."/>
            <person name="Wylie T."/>
            <person name="Fulton L."/>
            <person name="Fulton R."/>
            <person name="Fronick C."/>
            <person name="O'Laughlin M."/>
            <person name="Godfrey J."/>
            <person name="Miner T."/>
            <person name="Herter B."/>
            <person name="Appelbaum E."/>
            <person name="Cordes M."/>
            <person name="Lek S."/>
            <person name="Wollam A."/>
            <person name="Pepin K.H."/>
            <person name="Palsikar V.B."/>
            <person name="Mitreva M."/>
            <person name="Wilson R.K."/>
        </authorList>
    </citation>
    <scope>NUCLEOTIDE SEQUENCE [LARGE SCALE GENOMIC DNA]</scope>
    <source>
        <strain evidence="2 3">ATCC 12856</strain>
    </source>
</reference>
<proteinExistence type="predicted"/>
<feature type="chain" id="PRO_5004621110" evidence="1">
    <location>
        <begin position="25"/>
        <end position="213"/>
    </location>
</feature>
<dbReference type="EMBL" id="AWSJ01000048">
    <property type="protein sequence ID" value="ERI11197.1"/>
    <property type="molecule type" value="Genomic_DNA"/>
</dbReference>
<dbReference type="GeneID" id="92840506"/>
<keyword evidence="1" id="KW-0732">Signal</keyword>
<accession>U1YGI8</accession>
<evidence type="ECO:0000313" key="3">
    <source>
        <dbReference type="Proteomes" id="UP000016511"/>
    </source>
</evidence>
<gene>
    <name evidence="2" type="ORF">HMPREF0083_00702</name>
</gene>
<dbReference type="PATRIC" id="fig|649747.3.peg.632"/>
<protein>
    <submittedName>
        <fullName evidence="2">Uncharacterized protein</fullName>
    </submittedName>
</protein>
<dbReference type="RefSeq" id="WP_021623185.1">
    <property type="nucleotide sequence ID" value="NZ_KE952851.1"/>
</dbReference>
<feature type="signal peptide" evidence="1">
    <location>
        <begin position="1"/>
        <end position="24"/>
    </location>
</feature>
<evidence type="ECO:0000313" key="2">
    <source>
        <dbReference type="EMBL" id="ERI11197.1"/>
    </source>
</evidence>
<dbReference type="Proteomes" id="UP000016511">
    <property type="component" value="Unassembled WGS sequence"/>
</dbReference>
<keyword evidence="3" id="KW-1185">Reference proteome</keyword>
<evidence type="ECO:0000256" key="1">
    <source>
        <dbReference type="SAM" id="SignalP"/>
    </source>
</evidence>
<sequence length="213" mass="23831">MKKKIKLSILSALMCLGVSSIAQAAEPTDSLKNIDRSDVVASFKEDLKKKHPNLVIKEVTNEEAAKLRAEAKEHENQQSSSIGTYGPAKPVTDLYILGIVWDGGASHQAIDGQISTSKPIKGLSQVVTFEEGNGSDTQWLGDEQITFSNPDYIWKTDSVDYDGDRIVDAWIHYVTFDSDVKIPSQETKQYRFQSRSYNAPWNTEQAWLNIPHQ</sequence>
<name>U1YGI8_ANEAE</name>
<organism evidence="2 3">
    <name type="scientific">Aneurinibacillus aneurinilyticus ATCC 12856</name>
    <dbReference type="NCBI Taxonomy" id="649747"/>
    <lineage>
        <taxon>Bacteria</taxon>
        <taxon>Bacillati</taxon>
        <taxon>Bacillota</taxon>
        <taxon>Bacilli</taxon>
        <taxon>Bacillales</taxon>
        <taxon>Paenibacillaceae</taxon>
        <taxon>Aneurinibacillus group</taxon>
        <taxon>Aneurinibacillus</taxon>
    </lineage>
</organism>
<dbReference type="AlphaFoldDB" id="U1YGI8"/>
<comment type="caution">
    <text evidence="2">The sequence shown here is derived from an EMBL/GenBank/DDBJ whole genome shotgun (WGS) entry which is preliminary data.</text>
</comment>
<dbReference type="HOGENOM" id="CLU_1292228_0_0_9"/>